<dbReference type="GO" id="GO:0016787">
    <property type="term" value="F:hydrolase activity"/>
    <property type="evidence" value="ECO:0007669"/>
    <property type="project" value="UniProtKB-KW"/>
</dbReference>
<dbReference type="NCBIfam" id="TIGR01389">
    <property type="entry name" value="recQ"/>
    <property type="match status" value="1"/>
</dbReference>
<keyword evidence="14" id="KW-0413">Isomerase</keyword>
<comment type="cofactor">
    <cofactor evidence="2">
        <name>Zn(2+)</name>
        <dbReference type="ChEBI" id="CHEBI:29105"/>
    </cofactor>
</comment>
<dbReference type="RefSeq" id="WP_073354374.1">
    <property type="nucleotide sequence ID" value="NZ_FRBU01000029.1"/>
</dbReference>
<dbReference type="InterPro" id="IPR036390">
    <property type="entry name" value="WH_DNA-bd_sf"/>
</dbReference>
<dbReference type="GO" id="GO:0006310">
    <property type="term" value="P:DNA recombination"/>
    <property type="evidence" value="ECO:0007669"/>
    <property type="project" value="UniProtKB-UniRule"/>
</dbReference>
<dbReference type="SUPFAM" id="SSF52540">
    <property type="entry name" value="P-loop containing nucleoside triphosphate hydrolases"/>
    <property type="match status" value="1"/>
</dbReference>
<dbReference type="InterPro" id="IPR036388">
    <property type="entry name" value="WH-like_DNA-bd_sf"/>
</dbReference>
<dbReference type="Gene3D" id="1.10.10.10">
    <property type="entry name" value="Winged helix-like DNA-binding domain superfamily/Winged helix DNA-binding domain"/>
    <property type="match status" value="1"/>
</dbReference>
<feature type="domain" description="Helicase ATP-binding" evidence="18">
    <location>
        <begin position="29"/>
        <end position="200"/>
    </location>
</feature>
<evidence type="ECO:0000256" key="7">
    <source>
        <dbReference type="ARBA" id="ARBA00022801"/>
    </source>
</evidence>
<dbReference type="GO" id="GO:0009378">
    <property type="term" value="F:four-way junction helicase activity"/>
    <property type="evidence" value="ECO:0007669"/>
    <property type="project" value="TreeGrafter"/>
</dbReference>
<evidence type="ECO:0000256" key="14">
    <source>
        <dbReference type="ARBA" id="ARBA00023235"/>
    </source>
</evidence>
<evidence type="ECO:0000256" key="4">
    <source>
        <dbReference type="ARBA" id="ARBA00022723"/>
    </source>
</evidence>
<evidence type="ECO:0000256" key="5">
    <source>
        <dbReference type="ARBA" id="ARBA00022741"/>
    </source>
</evidence>
<dbReference type="InterPro" id="IPR002121">
    <property type="entry name" value="HRDC_dom"/>
</dbReference>
<dbReference type="SMART" id="SM00956">
    <property type="entry name" value="RQC"/>
    <property type="match status" value="1"/>
</dbReference>
<dbReference type="SMART" id="SM00341">
    <property type="entry name" value="HRDC"/>
    <property type="match status" value="1"/>
</dbReference>
<dbReference type="STRING" id="69322.SAMN05443669_102919"/>
<evidence type="ECO:0000256" key="8">
    <source>
        <dbReference type="ARBA" id="ARBA00022806"/>
    </source>
</evidence>
<dbReference type="PANTHER" id="PTHR13710">
    <property type="entry name" value="DNA HELICASE RECQ FAMILY MEMBER"/>
    <property type="match status" value="1"/>
</dbReference>
<gene>
    <name evidence="20" type="ORF">SAMN05443669_102919</name>
</gene>
<dbReference type="InterPro" id="IPR004589">
    <property type="entry name" value="DNA_helicase_ATP-dep_RecQ"/>
</dbReference>
<dbReference type="InterPro" id="IPR014001">
    <property type="entry name" value="Helicase_ATP-bd"/>
</dbReference>
<dbReference type="InterPro" id="IPR048671">
    <property type="entry name" value="RecQ-1-like_HTH"/>
</dbReference>
<evidence type="ECO:0000256" key="15">
    <source>
        <dbReference type="ARBA" id="ARBA00034617"/>
    </source>
</evidence>
<name>A0A1M7HLV8_9FLAO</name>
<dbReference type="PANTHER" id="PTHR13710:SF105">
    <property type="entry name" value="ATP-DEPENDENT DNA HELICASE Q1"/>
    <property type="match status" value="1"/>
</dbReference>
<reference evidence="21" key="1">
    <citation type="submission" date="2016-11" db="EMBL/GenBank/DDBJ databases">
        <authorList>
            <person name="Varghese N."/>
            <person name="Submissions S."/>
        </authorList>
    </citation>
    <scope>NUCLEOTIDE SEQUENCE [LARGE SCALE GENOMIC DNA]</scope>
    <source>
        <strain evidence="21">DSM 3661</strain>
    </source>
</reference>
<dbReference type="PROSITE" id="PS51192">
    <property type="entry name" value="HELICASE_ATP_BIND_1"/>
    <property type="match status" value="1"/>
</dbReference>
<evidence type="ECO:0000259" key="17">
    <source>
        <dbReference type="PROSITE" id="PS50967"/>
    </source>
</evidence>
<dbReference type="InterPro" id="IPR044876">
    <property type="entry name" value="HRDC_dom_sf"/>
</dbReference>
<dbReference type="GO" id="GO:0003677">
    <property type="term" value="F:DNA binding"/>
    <property type="evidence" value="ECO:0007669"/>
    <property type="project" value="UniProtKB-KW"/>
</dbReference>
<dbReference type="CDD" id="cd18794">
    <property type="entry name" value="SF2_C_RecQ"/>
    <property type="match status" value="1"/>
</dbReference>
<keyword evidence="6" id="KW-0227">DNA damage</keyword>
<comment type="catalytic activity">
    <reaction evidence="15">
        <text>Couples ATP hydrolysis with the unwinding of duplex DNA by translocating in the 3'-5' direction.</text>
        <dbReference type="EC" id="5.6.2.4"/>
    </reaction>
</comment>
<feature type="domain" description="HRDC" evidence="17">
    <location>
        <begin position="534"/>
        <end position="614"/>
    </location>
</feature>
<feature type="domain" description="Helicase C-terminal" evidence="19">
    <location>
        <begin position="221"/>
        <end position="378"/>
    </location>
</feature>
<dbReference type="Pfam" id="PF00270">
    <property type="entry name" value="DEAD"/>
    <property type="match status" value="1"/>
</dbReference>
<keyword evidence="5" id="KW-0547">Nucleotide-binding</keyword>
<evidence type="ECO:0000256" key="6">
    <source>
        <dbReference type="ARBA" id="ARBA00022763"/>
    </source>
</evidence>
<evidence type="ECO:0000313" key="20">
    <source>
        <dbReference type="EMBL" id="SHM29429.1"/>
    </source>
</evidence>
<dbReference type="AlphaFoldDB" id="A0A1M7HLV8"/>
<dbReference type="GO" id="GO:0005524">
    <property type="term" value="F:ATP binding"/>
    <property type="evidence" value="ECO:0007669"/>
    <property type="project" value="UniProtKB-KW"/>
</dbReference>
<keyword evidence="11" id="KW-0238">DNA-binding</keyword>
<dbReference type="InterPro" id="IPR027417">
    <property type="entry name" value="P-loop_NTPase"/>
</dbReference>
<dbReference type="GO" id="GO:0006260">
    <property type="term" value="P:DNA replication"/>
    <property type="evidence" value="ECO:0007669"/>
    <property type="project" value="InterPro"/>
</dbReference>
<organism evidence="20 21">
    <name type="scientific">Flavobacterium xanthum</name>
    <dbReference type="NCBI Taxonomy" id="69322"/>
    <lineage>
        <taxon>Bacteria</taxon>
        <taxon>Pseudomonadati</taxon>
        <taxon>Bacteroidota</taxon>
        <taxon>Flavobacteriia</taxon>
        <taxon>Flavobacteriales</taxon>
        <taxon>Flavobacteriaceae</taxon>
        <taxon>Flavobacterium</taxon>
    </lineage>
</organism>
<evidence type="ECO:0000259" key="19">
    <source>
        <dbReference type="PROSITE" id="PS51194"/>
    </source>
</evidence>
<dbReference type="SMART" id="SM00487">
    <property type="entry name" value="DEXDc"/>
    <property type="match status" value="1"/>
</dbReference>
<dbReference type="OrthoDB" id="9763310at2"/>
<keyword evidence="9" id="KW-0862">Zinc</keyword>
<keyword evidence="21" id="KW-1185">Reference proteome</keyword>
<dbReference type="GO" id="GO:0030894">
    <property type="term" value="C:replisome"/>
    <property type="evidence" value="ECO:0007669"/>
    <property type="project" value="TreeGrafter"/>
</dbReference>
<keyword evidence="8 20" id="KW-0347">Helicase</keyword>
<evidence type="ECO:0000256" key="13">
    <source>
        <dbReference type="ARBA" id="ARBA00023204"/>
    </source>
</evidence>
<dbReference type="EMBL" id="FRBU01000029">
    <property type="protein sequence ID" value="SHM29429.1"/>
    <property type="molecule type" value="Genomic_DNA"/>
</dbReference>
<dbReference type="CDD" id="cd17920">
    <property type="entry name" value="DEXHc_RecQ"/>
    <property type="match status" value="1"/>
</dbReference>
<dbReference type="NCBIfam" id="TIGR00614">
    <property type="entry name" value="recQ_fam"/>
    <property type="match status" value="1"/>
</dbReference>
<evidence type="ECO:0000256" key="12">
    <source>
        <dbReference type="ARBA" id="ARBA00023172"/>
    </source>
</evidence>
<dbReference type="GO" id="GO:0043590">
    <property type="term" value="C:bacterial nucleoid"/>
    <property type="evidence" value="ECO:0007669"/>
    <property type="project" value="TreeGrafter"/>
</dbReference>
<dbReference type="Pfam" id="PF00570">
    <property type="entry name" value="HRDC"/>
    <property type="match status" value="1"/>
</dbReference>
<dbReference type="InterPro" id="IPR011545">
    <property type="entry name" value="DEAD/DEAH_box_helicase_dom"/>
</dbReference>
<keyword evidence="4" id="KW-0479">Metal-binding</keyword>
<dbReference type="FunFam" id="3.40.50.300:FF:001051">
    <property type="entry name" value="ATP-dependent DNA helicase RecQ"/>
    <property type="match status" value="1"/>
</dbReference>
<evidence type="ECO:0000256" key="3">
    <source>
        <dbReference type="ARBA" id="ARBA00005446"/>
    </source>
</evidence>
<dbReference type="GO" id="GO:0006281">
    <property type="term" value="P:DNA repair"/>
    <property type="evidence" value="ECO:0007669"/>
    <property type="project" value="UniProtKB-KW"/>
</dbReference>
<dbReference type="SUPFAM" id="SSF46785">
    <property type="entry name" value="Winged helix' DNA-binding domain"/>
    <property type="match status" value="1"/>
</dbReference>
<dbReference type="SMART" id="SM00490">
    <property type="entry name" value="HELICc"/>
    <property type="match status" value="1"/>
</dbReference>
<dbReference type="GO" id="GO:0046872">
    <property type="term" value="F:metal ion binding"/>
    <property type="evidence" value="ECO:0007669"/>
    <property type="project" value="UniProtKB-KW"/>
</dbReference>
<protein>
    <recommendedName>
        <fullName evidence="16">DNA helicase RecQ</fullName>
        <ecNumber evidence="16">5.6.2.4</ecNumber>
    </recommendedName>
</protein>
<dbReference type="GO" id="GO:0005737">
    <property type="term" value="C:cytoplasm"/>
    <property type="evidence" value="ECO:0007669"/>
    <property type="project" value="TreeGrafter"/>
</dbReference>
<dbReference type="Pfam" id="PF00271">
    <property type="entry name" value="Helicase_C"/>
    <property type="match status" value="1"/>
</dbReference>
<evidence type="ECO:0000256" key="11">
    <source>
        <dbReference type="ARBA" id="ARBA00023125"/>
    </source>
</evidence>
<comment type="cofactor">
    <cofactor evidence="1">
        <name>Mg(2+)</name>
        <dbReference type="ChEBI" id="CHEBI:18420"/>
    </cofactor>
</comment>
<evidence type="ECO:0000256" key="2">
    <source>
        <dbReference type="ARBA" id="ARBA00001947"/>
    </source>
</evidence>
<dbReference type="PROSITE" id="PS50967">
    <property type="entry name" value="HRDC"/>
    <property type="match status" value="1"/>
</dbReference>
<keyword evidence="13" id="KW-0234">DNA repair</keyword>
<evidence type="ECO:0000256" key="16">
    <source>
        <dbReference type="NCBIfam" id="TIGR01389"/>
    </source>
</evidence>
<keyword evidence="7" id="KW-0378">Hydrolase</keyword>
<dbReference type="SUPFAM" id="SSF47819">
    <property type="entry name" value="HRDC-like"/>
    <property type="match status" value="1"/>
</dbReference>
<dbReference type="InterPro" id="IPR010997">
    <property type="entry name" value="HRDC-like_sf"/>
</dbReference>
<proteinExistence type="inferred from homology"/>
<dbReference type="Pfam" id="PF09382">
    <property type="entry name" value="RQC"/>
    <property type="match status" value="1"/>
</dbReference>
<dbReference type="Gene3D" id="1.10.150.80">
    <property type="entry name" value="HRDC domain"/>
    <property type="match status" value="1"/>
</dbReference>
<accession>A0A1M7HLV8</accession>
<dbReference type="GO" id="GO:0043138">
    <property type="term" value="F:3'-5' DNA helicase activity"/>
    <property type="evidence" value="ECO:0007669"/>
    <property type="project" value="UniProtKB-EC"/>
</dbReference>
<evidence type="ECO:0000256" key="10">
    <source>
        <dbReference type="ARBA" id="ARBA00022840"/>
    </source>
</evidence>
<dbReference type="InterPro" id="IPR032284">
    <property type="entry name" value="RecQ_Zn-bd"/>
</dbReference>
<dbReference type="Gene3D" id="3.40.50.300">
    <property type="entry name" value="P-loop containing nucleotide triphosphate hydrolases"/>
    <property type="match status" value="2"/>
</dbReference>
<dbReference type="PROSITE" id="PS51194">
    <property type="entry name" value="HELICASE_CTER"/>
    <property type="match status" value="1"/>
</dbReference>
<dbReference type="GO" id="GO:0009432">
    <property type="term" value="P:SOS response"/>
    <property type="evidence" value="ECO:0007669"/>
    <property type="project" value="UniProtKB-UniRule"/>
</dbReference>
<evidence type="ECO:0000313" key="21">
    <source>
        <dbReference type="Proteomes" id="UP000184260"/>
    </source>
</evidence>
<dbReference type="FunFam" id="3.40.50.300:FF:000156">
    <property type="entry name" value="ATP-dependent DNA helicase recQ"/>
    <property type="match status" value="1"/>
</dbReference>
<dbReference type="Proteomes" id="UP000184260">
    <property type="component" value="Unassembled WGS sequence"/>
</dbReference>
<dbReference type="InterPro" id="IPR006293">
    <property type="entry name" value="DNA_helicase_ATP-dep_RecQ_bac"/>
</dbReference>
<dbReference type="Pfam" id="PF21220">
    <property type="entry name" value="RecQ-1-like_HTH"/>
    <property type="match status" value="1"/>
</dbReference>
<comment type="similarity">
    <text evidence="3">Belongs to the helicase family. RecQ subfamily.</text>
</comment>
<evidence type="ECO:0000259" key="18">
    <source>
        <dbReference type="PROSITE" id="PS51192"/>
    </source>
</evidence>
<evidence type="ECO:0000256" key="1">
    <source>
        <dbReference type="ARBA" id="ARBA00001946"/>
    </source>
</evidence>
<dbReference type="InterPro" id="IPR018982">
    <property type="entry name" value="RQC_domain"/>
</dbReference>
<dbReference type="EC" id="5.6.2.4" evidence="16"/>
<dbReference type="InterPro" id="IPR001650">
    <property type="entry name" value="Helicase_C-like"/>
</dbReference>
<keyword evidence="12" id="KW-0233">DNA recombination</keyword>
<dbReference type="Gene3D" id="1.10.10.1390">
    <property type="entry name" value="ATP-dependent DNA helicase RecQ"/>
    <property type="match status" value="1"/>
</dbReference>
<sequence length="731" mass="82522">MNPNEIDIHKELKKYFGFSQFKGLQEQVIKSILNQQNTFVIMPTGGGKSLCYQLPALIQEGTAIVVSPLIALMKNQVDAIRSLSSENGVAHVLNSSLTKTEITQVKKDITSGLTKLLYVAPESLTKEEYVNFLKNVTISFVAIDEAHCISEWGHDFRPEYRNLKHIIKQLGDVAIIGLTATATPKVQEDILKNLDMTDATTFKASFNRPNLYYEVRTKTKNIESDIIRFIKQHKGKSGIIYCLSRKKVEAIAEVLQVNGISAVPYHAGLDAKTRARHQDMFLMEDVDVVVATIAFGMGIDKPDVRFVIHHDIPKSLESYYQETGRAGRDGGEGHCLAYYSYKDVEKLEKFMSGKPVAEQEIGFALLQEVVAYAETSMSRRKFLLHYFGEEFDDVHGEGADMDDNIRNPKAKVEAKAQVVKLLEVVRDTKHLYKSKEVVFTLIGRVNAVIKAHRTDAQSFFGCGAGHDEKYWMALLRQVLVAGFLSKDIETYGIVKITDKGLDFIKKPQSFMMSEDHEYNESVDEAIVTASKSTAVADEVLMGMLRDLRKKVAKKVGVPPFVVFQDPSLEDMALKYPISQEELINIHGVGEGKAKKYGKEFLELISRYVTENDITRPEDLVVKSTGVNSVNKLYIIQNIDRKLSLDDIASAKGINMDALIKEMEQIVYSGTKLNIKYWIDDMLDDDQQEEIHDYFMESESDNIESALKEFDGDYDLDELRLMRIKFISEVAN</sequence>
<keyword evidence="10" id="KW-0067">ATP-binding</keyword>
<dbReference type="Pfam" id="PF16124">
    <property type="entry name" value="RecQ_Zn_bind"/>
    <property type="match status" value="1"/>
</dbReference>
<evidence type="ECO:0000256" key="9">
    <source>
        <dbReference type="ARBA" id="ARBA00022833"/>
    </source>
</evidence>